<accession>A0A1L9TE09</accession>
<keyword evidence="2" id="KW-1185">Reference proteome</keyword>
<reference evidence="2" key="1">
    <citation type="journal article" date="2017" name="Genome Biol.">
        <title>Comparative genomics reveals high biological diversity and specific adaptations in the industrially and medically important fungal genus Aspergillus.</title>
        <authorList>
            <person name="de Vries R.P."/>
            <person name="Riley R."/>
            <person name="Wiebenga A."/>
            <person name="Aguilar-Osorio G."/>
            <person name="Amillis S."/>
            <person name="Uchima C.A."/>
            <person name="Anderluh G."/>
            <person name="Asadollahi M."/>
            <person name="Askin M."/>
            <person name="Barry K."/>
            <person name="Battaglia E."/>
            <person name="Bayram O."/>
            <person name="Benocci T."/>
            <person name="Braus-Stromeyer S.A."/>
            <person name="Caldana C."/>
            <person name="Canovas D."/>
            <person name="Cerqueira G.C."/>
            <person name="Chen F."/>
            <person name="Chen W."/>
            <person name="Choi C."/>
            <person name="Clum A."/>
            <person name="Dos Santos R.A."/>
            <person name="Damasio A.R."/>
            <person name="Diallinas G."/>
            <person name="Emri T."/>
            <person name="Fekete E."/>
            <person name="Flipphi M."/>
            <person name="Freyberg S."/>
            <person name="Gallo A."/>
            <person name="Gournas C."/>
            <person name="Habgood R."/>
            <person name="Hainaut M."/>
            <person name="Harispe M.L."/>
            <person name="Henrissat B."/>
            <person name="Hilden K.S."/>
            <person name="Hope R."/>
            <person name="Hossain A."/>
            <person name="Karabika E."/>
            <person name="Karaffa L."/>
            <person name="Karanyi Z."/>
            <person name="Krasevec N."/>
            <person name="Kuo A."/>
            <person name="Kusch H."/>
            <person name="LaButti K."/>
            <person name="Lagendijk E.L."/>
            <person name="Lapidus A."/>
            <person name="Levasseur A."/>
            <person name="Lindquist E."/>
            <person name="Lipzen A."/>
            <person name="Logrieco A.F."/>
            <person name="MacCabe A."/>
            <person name="Maekelae M.R."/>
            <person name="Malavazi I."/>
            <person name="Melin P."/>
            <person name="Meyer V."/>
            <person name="Mielnichuk N."/>
            <person name="Miskei M."/>
            <person name="Molnar A.P."/>
            <person name="Mule G."/>
            <person name="Ngan C.Y."/>
            <person name="Orejas M."/>
            <person name="Orosz E."/>
            <person name="Ouedraogo J.P."/>
            <person name="Overkamp K.M."/>
            <person name="Park H.-S."/>
            <person name="Perrone G."/>
            <person name="Piumi F."/>
            <person name="Punt P.J."/>
            <person name="Ram A.F."/>
            <person name="Ramon A."/>
            <person name="Rauscher S."/>
            <person name="Record E."/>
            <person name="Riano-Pachon D.M."/>
            <person name="Robert V."/>
            <person name="Roehrig J."/>
            <person name="Ruller R."/>
            <person name="Salamov A."/>
            <person name="Salih N.S."/>
            <person name="Samson R.A."/>
            <person name="Sandor E."/>
            <person name="Sanguinetti M."/>
            <person name="Schuetze T."/>
            <person name="Sepcic K."/>
            <person name="Shelest E."/>
            <person name="Sherlock G."/>
            <person name="Sophianopoulou V."/>
            <person name="Squina F.M."/>
            <person name="Sun H."/>
            <person name="Susca A."/>
            <person name="Todd R.B."/>
            <person name="Tsang A."/>
            <person name="Unkles S.E."/>
            <person name="van de Wiele N."/>
            <person name="van Rossen-Uffink D."/>
            <person name="Oliveira J.V."/>
            <person name="Vesth T.C."/>
            <person name="Visser J."/>
            <person name="Yu J.-H."/>
            <person name="Zhou M."/>
            <person name="Andersen M.R."/>
            <person name="Archer D.B."/>
            <person name="Baker S.E."/>
            <person name="Benoit I."/>
            <person name="Brakhage A.A."/>
            <person name="Braus G.H."/>
            <person name="Fischer R."/>
            <person name="Frisvad J.C."/>
            <person name="Goldman G.H."/>
            <person name="Houbraken J."/>
            <person name="Oakley B."/>
            <person name="Pocsi I."/>
            <person name="Scazzocchio C."/>
            <person name="Seiboth B."/>
            <person name="vanKuyk P.A."/>
            <person name="Wortman J."/>
            <person name="Dyer P.S."/>
            <person name="Grigoriev I.V."/>
        </authorList>
    </citation>
    <scope>NUCLEOTIDE SEQUENCE [LARGE SCALE GENOMIC DNA]</scope>
    <source>
        <strain evidence="2">CBS 593.65</strain>
    </source>
</reference>
<name>A0A1L9TE09_9EURO</name>
<dbReference type="Proteomes" id="UP000184356">
    <property type="component" value="Unassembled WGS sequence"/>
</dbReference>
<organism evidence="1 2">
    <name type="scientific">Aspergillus sydowii CBS 593.65</name>
    <dbReference type="NCBI Taxonomy" id="1036612"/>
    <lineage>
        <taxon>Eukaryota</taxon>
        <taxon>Fungi</taxon>
        <taxon>Dikarya</taxon>
        <taxon>Ascomycota</taxon>
        <taxon>Pezizomycotina</taxon>
        <taxon>Eurotiomycetes</taxon>
        <taxon>Eurotiomycetidae</taxon>
        <taxon>Eurotiales</taxon>
        <taxon>Aspergillaceae</taxon>
        <taxon>Aspergillus</taxon>
        <taxon>Aspergillus subgen. Nidulantes</taxon>
    </lineage>
</organism>
<evidence type="ECO:0000313" key="2">
    <source>
        <dbReference type="Proteomes" id="UP000184356"/>
    </source>
</evidence>
<gene>
    <name evidence="1" type="ORF">ASPSYDRAFT_1071289</name>
</gene>
<dbReference type="EMBL" id="KV878588">
    <property type="protein sequence ID" value="OJJ57670.1"/>
    <property type="molecule type" value="Genomic_DNA"/>
</dbReference>
<protein>
    <submittedName>
        <fullName evidence="1">Uncharacterized protein</fullName>
    </submittedName>
</protein>
<dbReference type="AlphaFoldDB" id="A0A1L9TE09"/>
<proteinExistence type="predicted"/>
<dbReference type="VEuPathDB" id="FungiDB:ASPSYDRAFT_1071289"/>
<evidence type="ECO:0000313" key="1">
    <source>
        <dbReference type="EMBL" id="OJJ57670.1"/>
    </source>
</evidence>
<sequence length="109" mass="13040">MTGRFETRLSWTENLSYEFPRFWLSDMDWLEALVHHFPDYGKTQKLPNREHWGQFSQDHQDDDELVELLLAHTARPAKLIFIHQLLFTSVQYIRPQGVENRASRPLSRT</sequence>